<feature type="region of interest" description="Disordered" evidence="1">
    <location>
        <begin position="233"/>
        <end position="258"/>
    </location>
</feature>
<protein>
    <recommendedName>
        <fullName evidence="5">Glycosyltransferase 2-like domain-containing protein</fullName>
    </recommendedName>
</protein>
<keyword evidence="4" id="KW-1185">Reference proteome</keyword>
<keyword evidence="2" id="KW-0472">Membrane</keyword>
<proteinExistence type="predicted"/>
<comment type="caution">
    <text evidence="3">The sequence shown here is derived from an EMBL/GenBank/DDBJ whole genome shotgun (WGS) entry which is preliminary data.</text>
</comment>
<dbReference type="Pfam" id="PF13641">
    <property type="entry name" value="Glyco_tranf_2_3"/>
    <property type="match status" value="1"/>
</dbReference>
<organism evidence="3 4">
    <name type="scientific">Rachicladosporium monterosium</name>
    <dbReference type="NCBI Taxonomy" id="1507873"/>
    <lineage>
        <taxon>Eukaryota</taxon>
        <taxon>Fungi</taxon>
        <taxon>Dikarya</taxon>
        <taxon>Ascomycota</taxon>
        <taxon>Pezizomycotina</taxon>
        <taxon>Dothideomycetes</taxon>
        <taxon>Dothideomycetidae</taxon>
        <taxon>Cladosporiales</taxon>
        <taxon>Cladosporiaceae</taxon>
        <taxon>Rachicladosporium</taxon>
    </lineage>
</organism>
<dbReference type="InterPro" id="IPR029044">
    <property type="entry name" value="Nucleotide-diphossugar_trans"/>
</dbReference>
<feature type="transmembrane region" description="Helical" evidence="2">
    <location>
        <begin position="610"/>
        <end position="629"/>
    </location>
</feature>
<evidence type="ECO:0008006" key="5">
    <source>
        <dbReference type="Google" id="ProtNLM"/>
    </source>
</evidence>
<dbReference type="Proteomes" id="UP001308179">
    <property type="component" value="Unassembled WGS sequence"/>
</dbReference>
<dbReference type="CDD" id="cd00761">
    <property type="entry name" value="Glyco_tranf_GTA_type"/>
    <property type="match status" value="1"/>
</dbReference>
<name>A0ABR0L6K5_9PEZI</name>
<feature type="transmembrane region" description="Helical" evidence="2">
    <location>
        <begin position="347"/>
        <end position="372"/>
    </location>
</feature>
<dbReference type="EMBL" id="JAVRRR010000284">
    <property type="protein sequence ID" value="KAK5143748.1"/>
    <property type="molecule type" value="Genomic_DNA"/>
</dbReference>
<keyword evidence="2" id="KW-0812">Transmembrane</keyword>
<keyword evidence="2" id="KW-1133">Transmembrane helix</keyword>
<sequence length="811" mass="90338">MASESEARRVLWDVGNEGFVHPRRSYDLESGAGASAANEPRASSVEKIAIPVHLLASADNTHDWTPGSHVRWYASARERTDRCQDFDIVRIAQQLRDEVFTNATGDHVTDFENRTVRSNSVPVSGLAPKKSTRQRSVLGNRHNVYGLGVQWRKTSLPSLKESASSGSLLSAAQQPHAVNSHAEPAASSPSDTMLFKSLSSYNLSSSCSAQPTSLTVNAAPYELIVVQPAHEATETEKIQEPGVARSETTRSRRHKPSIVQGPADDITSAVQVATTGVTKAVRRTSIFSVYEKAELRGLQLQRKRWAQFLFEYVVYLILLCFVYFVLIGRPIWNGAIWWLYWIVDHKFAVAGTWSVTIGMAIIYAFTPLLILFEKEPPMPAPSEKLDPTTTPCVHITALLIPCYKSAKIIGPTLEAASKIFPPHHTYVIANGNSATPLDNTEEVCSSFGVNHIWSLVSSKIVAQFVGCYAAKQFTNLLLIDDDCALPPNFPIVSGRMSGKVKCIGYTIKSVGPGSSKGTLCQQAQDLEYKISGLQRALAVPIKTFHIHPGFSVSEDWFFGHVARHLGCRVQTCTPVFVKTETPSSVFSSPRGGARGGFGEMSVYKQRFFRWNFFFVNGLYYNLAYILFLWKLGLWELRAKMFVFQEVYETLLYLFAPFIFNEVHLRLRKERVGWVCVYLYYMPYKIVLTVINVFSCYYSLFKYARYFAKRHPKVIEDEQAVGVVLRLEEQAPVQSKHGSLARRMTVTASGTKMSTEPGRLPSNAAVEMEEGLWARGLHETLTVKVAGGSDVSDMAVGTDRLNRTQATDFATK</sequence>
<evidence type="ECO:0000256" key="1">
    <source>
        <dbReference type="SAM" id="MobiDB-lite"/>
    </source>
</evidence>
<feature type="transmembrane region" description="Helical" evidence="2">
    <location>
        <begin position="671"/>
        <end position="699"/>
    </location>
</feature>
<reference evidence="3 4" key="1">
    <citation type="submission" date="2023-08" db="EMBL/GenBank/DDBJ databases">
        <title>Black Yeasts Isolated from many extreme environments.</title>
        <authorList>
            <person name="Coleine C."/>
            <person name="Stajich J.E."/>
            <person name="Selbmann L."/>
        </authorList>
    </citation>
    <scope>NUCLEOTIDE SEQUENCE [LARGE SCALE GENOMIC DNA]</scope>
    <source>
        <strain evidence="3 4">CCFEE 5386</strain>
    </source>
</reference>
<feature type="region of interest" description="Disordered" evidence="1">
    <location>
        <begin position="166"/>
        <end position="190"/>
    </location>
</feature>
<evidence type="ECO:0000256" key="2">
    <source>
        <dbReference type="SAM" id="Phobius"/>
    </source>
</evidence>
<accession>A0ABR0L6K5</accession>
<evidence type="ECO:0000313" key="3">
    <source>
        <dbReference type="EMBL" id="KAK5143748.1"/>
    </source>
</evidence>
<evidence type="ECO:0000313" key="4">
    <source>
        <dbReference type="Proteomes" id="UP001308179"/>
    </source>
</evidence>
<feature type="transmembrane region" description="Helical" evidence="2">
    <location>
        <begin position="308"/>
        <end position="327"/>
    </location>
</feature>
<gene>
    <name evidence="3" type="ORF">LTR32_004185</name>
</gene>
<dbReference type="SUPFAM" id="SSF53448">
    <property type="entry name" value="Nucleotide-diphospho-sugar transferases"/>
    <property type="match status" value="1"/>
</dbReference>